<accession>A0A2T5J5Q9</accession>
<reference evidence="1 2" key="1">
    <citation type="submission" date="2018-04" db="EMBL/GenBank/DDBJ databases">
        <title>Genomic Encyclopedia of Archaeal and Bacterial Type Strains, Phase II (KMG-II): from individual species to whole genera.</title>
        <authorList>
            <person name="Goeker M."/>
        </authorList>
    </citation>
    <scope>NUCLEOTIDE SEQUENCE [LARGE SCALE GENOMIC DNA]</scope>
    <source>
        <strain evidence="1 2">DSM 26809</strain>
    </source>
</reference>
<organism evidence="1 2">
    <name type="scientific">Mucilaginibacter yixingensis</name>
    <dbReference type="NCBI Taxonomy" id="1295612"/>
    <lineage>
        <taxon>Bacteria</taxon>
        <taxon>Pseudomonadati</taxon>
        <taxon>Bacteroidota</taxon>
        <taxon>Sphingobacteriia</taxon>
        <taxon>Sphingobacteriales</taxon>
        <taxon>Sphingobacteriaceae</taxon>
        <taxon>Mucilaginibacter</taxon>
    </lineage>
</organism>
<sequence>MPTDGYGIQDIKKELQHLSAPQLTELVLKLVRYKKENKELAAYLLFVADDEAAFIEGSKYELVMLFYGMPSQPYNAAKALRKILRLITKLSRFSGSKTVEISLLFAFCNNYLEFVDKRNGFKPLRNILIKQVEKIGKLITKLHEDVQGDFTDAYNQLIDAADEKLSWFNKFEHLL</sequence>
<dbReference type="EMBL" id="QAOQ01000008">
    <property type="protein sequence ID" value="PTQ93584.1"/>
    <property type="molecule type" value="Genomic_DNA"/>
</dbReference>
<evidence type="ECO:0000313" key="1">
    <source>
        <dbReference type="EMBL" id="PTQ93584.1"/>
    </source>
</evidence>
<proteinExistence type="predicted"/>
<protein>
    <submittedName>
        <fullName evidence="1">Uncharacterized protein</fullName>
    </submittedName>
</protein>
<dbReference type="OrthoDB" id="978748at2"/>
<comment type="caution">
    <text evidence="1">The sequence shown here is derived from an EMBL/GenBank/DDBJ whole genome shotgun (WGS) entry which is preliminary data.</text>
</comment>
<gene>
    <name evidence="1" type="ORF">C8P68_10846</name>
</gene>
<dbReference type="RefSeq" id="WP_107830744.1">
    <property type="nucleotide sequence ID" value="NZ_CP160205.1"/>
</dbReference>
<dbReference type="Proteomes" id="UP000244168">
    <property type="component" value="Unassembled WGS sequence"/>
</dbReference>
<keyword evidence="2" id="KW-1185">Reference proteome</keyword>
<name>A0A2T5J5Q9_9SPHI</name>
<evidence type="ECO:0000313" key="2">
    <source>
        <dbReference type="Proteomes" id="UP000244168"/>
    </source>
</evidence>
<dbReference type="AlphaFoldDB" id="A0A2T5J5Q9"/>